<evidence type="ECO:0000313" key="1">
    <source>
        <dbReference type="EMBL" id="KAI0061961.1"/>
    </source>
</evidence>
<dbReference type="EMBL" id="MU277210">
    <property type="protein sequence ID" value="KAI0061961.1"/>
    <property type="molecule type" value="Genomic_DNA"/>
</dbReference>
<organism evidence="1 2">
    <name type="scientific">Artomyces pyxidatus</name>
    <dbReference type="NCBI Taxonomy" id="48021"/>
    <lineage>
        <taxon>Eukaryota</taxon>
        <taxon>Fungi</taxon>
        <taxon>Dikarya</taxon>
        <taxon>Basidiomycota</taxon>
        <taxon>Agaricomycotina</taxon>
        <taxon>Agaricomycetes</taxon>
        <taxon>Russulales</taxon>
        <taxon>Auriscalpiaceae</taxon>
        <taxon>Artomyces</taxon>
    </lineage>
</organism>
<comment type="caution">
    <text evidence="1">The sequence shown here is derived from an EMBL/GenBank/DDBJ whole genome shotgun (WGS) entry which is preliminary data.</text>
</comment>
<sequence>MLSLRYSVILFLVPAKCSLLSDILSAFETSTDCTSCHATLLPAVQAAAQQGDAVFISTLTTVCQTLKLADDDVCVGQFQRSGPVLAHSLRALDTTGTTATRFCDAVFGLCQPPPVDPFTVAFPKPTPAKTTKFVSRGRQPFQVVHFSDVHIDRQYTVGSDANCTKPICCRDFADHTGPVTDPAGPFGNAACDAPVDLAQSMLRAIASGNFGDPRIAVFTGDVVAHDEWIVDRSEATKDLVDWNNAMLGGLRIPVYPTLGNHDSAPVNSFPRSTTRTNLTVQWVFDIEQFGWEPWIGGPSAAQQERNSGSYAVVVPGTNLRIISINTQYWYKQNYWLYDTNTSFPDPNGVLAFMVQQLQAAEDRGQRAWLIGHIPPGKADTMHDQSNYYDQIVQSDQTASTADSIVFIGPALTPTSGNPAFKIYDVDPDTFEVMDAKVFITNTSDSRFQVDPTWELYYSARDSYGPLVGPLAPTDSLNASFWHRLTKVFEANDTAFQLYNTRISRGGSVSACSGACKTTTICDIRAARAENNCVCQ</sequence>
<name>A0ACB8T1E3_9AGAM</name>
<reference evidence="1" key="2">
    <citation type="journal article" date="2022" name="New Phytol.">
        <title>Evolutionary transition to the ectomycorrhizal habit in the genomes of a hyperdiverse lineage of mushroom-forming fungi.</title>
        <authorList>
            <person name="Looney B."/>
            <person name="Miyauchi S."/>
            <person name="Morin E."/>
            <person name="Drula E."/>
            <person name="Courty P.E."/>
            <person name="Kohler A."/>
            <person name="Kuo A."/>
            <person name="LaButti K."/>
            <person name="Pangilinan J."/>
            <person name="Lipzen A."/>
            <person name="Riley R."/>
            <person name="Andreopoulos W."/>
            <person name="He G."/>
            <person name="Johnson J."/>
            <person name="Nolan M."/>
            <person name="Tritt A."/>
            <person name="Barry K.W."/>
            <person name="Grigoriev I.V."/>
            <person name="Nagy L.G."/>
            <person name="Hibbett D."/>
            <person name="Henrissat B."/>
            <person name="Matheny P.B."/>
            <person name="Labbe J."/>
            <person name="Martin F.M."/>
        </authorList>
    </citation>
    <scope>NUCLEOTIDE SEQUENCE</scope>
    <source>
        <strain evidence="1">HHB10654</strain>
    </source>
</reference>
<keyword evidence="2" id="KW-1185">Reference proteome</keyword>
<protein>
    <submittedName>
        <fullName evidence="1">Acid sphingomyelinase</fullName>
    </submittedName>
</protein>
<dbReference type="Proteomes" id="UP000814140">
    <property type="component" value="Unassembled WGS sequence"/>
</dbReference>
<accession>A0ACB8T1E3</accession>
<gene>
    <name evidence="1" type="ORF">BV25DRAFT_722607</name>
</gene>
<reference evidence="1" key="1">
    <citation type="submission" date="2021-03" db="EMBL/GenBank/DDBJ databases">
        <authorList>
            <consortium name="DOE Joint Genome Institute"/>
            <person name="Ahrendt S."/>
            <person name="Looney B.P."/>
            <person name="Miyauchi S."/>
            <person name="Morin E."/>
            <person name="Drula E."/>
            <person name="Courty P.E."/>
            <person name="Chicoki N."/>
            <person name="Fauchery L."/>
            <person name="Kohler A."/>
            <person name="Kuo A."/>
            <person name="Labutti K."/>
            <person name="Pangilinan J."/>
            <person name="Lipzen A."/>
            <person name="Riley R."/>
            <person name="Andreopoulos W."/>
            <person name="He G."/>
            <person name="Johnson J."/>
            <person name="Barry K.W."/>
            <person name="Grigoriev I.V."/>
            <person name="Nagy L."/>
            <person name="Hibbett D."/>
            <person name="Henrissat B."/>
            <person name="Matheny P.B."/>
            <person name="Labbe J."/>
            <person name="Martin F."/>
        </authorList>
    </citation>
    <scope>NUCLEOTIDE SEQUENCE</scope>
    <source>
        <strain evidence="1">HHB10654</strain>
    </source>
</reference>
<proteinExistence type="predicted"/>
<evidence type="ECO:0000313" key="2">
    <source>
        <dbReference type="Proteomes" id="UP000814140"/>
    </source>
</evidence>